<evidence type="ECO:0000313" key="3">
    <source>
        <dbReference type="Proteomes" id="UP001597368"/>
    </source>
</evidence>
<accession>A0ABW4SY61</accession>
<name>A0ABW4SY61_9ACTN</name>
<dbReference type="Pfam" id="PF01370">
    <property type="entry name" value="Epimerase"/>
    <property type="match status" value="1"/>
</dbReference>
<dbReference type="Proteomes" id="UP001597368">
    <property type="component" value="Unassembled WGS sequence"/>
</dbReference>
<dbReference type="PANTHER" id="PTHR43245:SF13">
    <property type="entry name" value="UDP-D-APIOSE_UDP-D-XYLOSE SYNTHASE 2"/>
    <property type="match status" value="1"/>
</dbReference>
<dbReference type="InterPro" id="IPR001509">
    <property type="entry name" value="Epimerase_deHydtase"/>
</dbReference>
<dbReference type="InterPro" id="IPR036291">
    <property type="entry name" value="NAD(P)-bd_dom_sf"/>
</dbReference>
<dbReference type="PANTHER" id="PTHR43245">
    <property type="entry name" value="BIFUNCTIONAL POLYMYXIN RESISTANCE PROTEIN ARNA"/>
    <property type="match status" value="1"/>
</dbReference>
<proteinExistence type="predicted"/>
<feature type="domain" description="NAD-dependent epimerase/dehydratase" evidence="1">
    <location>
        <begin position="3"/>
        <end position="216"/>
    </location>
</feature>
<gene>
    <name evidence="2" type="ORF">ACFSKW_22545</name>
</gene>
<evidence type="ECO:0000259" key="1">
    <source>
        <dbReference type="Pfam" id="PF01370"/>
    </source>
</evidence>
<dbReference type="InterPro" id="IPR050177">
    <property type="entry name" value="Lipid_A_modif_metabolic_enz"/>
</dbReference>
<sequence length="286" mass="29544">MRVLLLGASGFLGRQVRAQLERDPRVGEVVCAGRSRLDLLTADVQAVAELLSSVRPGAVLSCVGRMAGGPDELLRGNAGVVAMLVEAMGAVTPSARLVRLGSAAEYGPTPYGRSVHEDDEARPVTAYGVSHLAGTGLITSGAVDGVSLRVFNPVGPGLSQANVLGRAAALLREAKDDITLGPLDALRDFVDVRDVARAVVAATFADLGEERVFNVGSGQAVTVREAVGLLARAMGYTGGIHEVAGGSDRSGAATWSRADITRAEKVLDWRPVHGLAESVAAMAEEG</sequence>
<dbReference type="SUPFAM" id="SSF51735">
    <property type="entry name" value="NAD(P)-binding Rossmann-fold domains"/>
    <property type="match status" value="1"/>
</dbReference>
<protein>
    <submittedName>
        <fullName evidence="2">NAD-dependent epimerase/dehydratase family protein</fullName>
    </submittedName>
</protein>
<dbReference type="Gene3D" id="3.40.50.720">
    <property type="entry name" value="NAD(P)-binding Rossmann-like Domain"/>
    <property type="match status" value="1"/>
</dbReference>
<reference evidence="3" key="1">
    <citation type="journal article" date="2019" name="Int. J. Syst. Evol. Microbiol.">
        <title>The Global Catalogue of Microorganisms (GCM) 10K type strain sequencing project: providing services to taxonomists for standard genome sequencing and annotation.</title>
        <authorList>
            <consortium name="The Broad Institute Genomics Platform"/>
            <consortium name="The Broad Institute Genome Sequencing Center for Infectious Disease"/>
            <person name="Wu L."/>
            <person name="Ma J."/>
        </authorList>
    </citation>
    <scope>NUCLEOTIDE SEQUENCE [LARGE SCALE GENOMIC DNA]</scope>
    <source>
        <strain evidence="3">ICMP 6774ER</strain>
    </source>
</reference>
<comment type="caution">
    <text evidence="2">The sequence shown here is derived from an EMBL/GenBank/DDBJ whole genome shotgun (WGS) entry which is preliminary data.</text>
</comment>
<keyword evidence="3" id="KW-1185">Reference proteome</keyword>
<dbReference type="Gene3D" id="3.90.25.10">
    <property type="entry name" value="UDP-galactose 4-epimerase, domain 1"/>
    <property type="match status" value="1"/>
</dbReference>
<dbReference type="RefSeq" id="WP_379574302.1">
    <property type="nucleotide sequence ID" value="NZ_JBHUFV010000033.1"/>
</dbReference>
<dbReference type="EMBL" id="JBHUFV010000033">
    <property type="protein sequence ID" value="MFD1934252.1"/>
    <property type="molecule type" value="Genomic_DNA"/>
</dbReference>
<evidence type="ECO:0000313" key="2">
    <source>
        <dbReference type="EMBL" id="MFD1934252.1"/>
    </source>
</evidence>
<organism evidence="2 3">
    <name type="scientific">Nonomuraea mangrovi</name>
    <dbReference type="NCBI Taxonomy" id="2316207"/>
    <lineage>
        <taxon>Bacteria</taxon>
        <taxon>Bacillati</taxon>
        <taxon>Actinomycetota</taxon>
        <taxon>Actinomycetes</taxon>
        <taxon>Streptosporangiales</taxon>
        <taxon>Streptosporangiaceae</taxon>
        <taxon>Nonomuraea</taxon>
    </lineage>
</organism>